<evidence type="ECO:0000313" key="2">
    <source>
        <dbReference type="EMBL" id="KAF2108937.1"/>
    </source>
</evidence>
<evidence type="ECO:0000256" key="1">
    <source>
        <dbReference type="ARBA" id="ARBA00022679"/>
    </source>
</evidence>
<dbReference type="Pfam" id="PF02458">
    <property type="entry name" value="Transferase"/>
    <property type="match status" value="1"/>
</dbReference>
<evidence type="ECO:0000313" key="3">
    <source>
        <dbReference type="Proteomes" id="UP000799770"/>
    </source>
</evidence>
<dbReference type="GO" id="GO:0016740">
    <property type="term" value="F:transferase activity"/>
    <property type="evidence" value="ECO:0007669"/>
    <property type="project" value="UniProtKB-KW"/>
</dbReference>
<dbReference type="PANTHER" id="PTHR31896:SF64">
    <property type="entry name" value="TRICHOTHECENE 3-O-ACETYLTRANSFERASE"/>
    <property type="match status" value="1"/>
</dbReference>
<keyword evidence="3" id="KW-1185">Reference proteome</keyword>
<name>A0A6A5YR94_9PLEO</name>
<dbReference type="AlphaFoldDB" id="A0A6A5YR94"/>
<organism evidence="2 3">
    <name type="scientific">Lophiotrema nucula</name>
    <dbReference type="NCBI Taxonomy" id="690887"/>
    <lineage>
        <taxon>Eukaryota</taxon>
        <taxon>Fungi</taxon>
        <taxon>Dikarya</taxon>
        <taxon>Ascomycota</taxon>
        <taxon>Pezizomycotina</taxon>
        <taxon>Dothideomycetes</taxon>
        <taxon>Pleosporomycetidae</taxon>
        <taxon>Pleosporales</taxon>
        <taxon>Lophiotremataceae</taxon>
        <taxon>Lophiotrema</taxon>
    </lineage>
</organism>
<dbReference type="InterPro" id="IPR023213">
    <property type="entry name" value="CAT-like_dom_sf"/>
</dbReference>
<accession>A0A6A5YR94</accession>
<reference evidence="2" key="1">
    <citation type="journal article" date="2020" name="Stud. Mycol.">
        <title>101 Dothideomycetes genomes: a test case for predicting lifestyles and emergence of pathogens.</title>
        <authorList>
            <person name="Haridas S."/>
            <person name="Albert R."/>
            <person name="Binder M."/>
            <person name="Bloem J."/>
            <person name="Labutti K."/>
            <person name="Salamov A."/>
            <person name="Andreopoulos B."/>
            <person name="Baker S."/>
            <person name="Barry K."/>
            <person name="Bills G."/>
            <person name="Bluhm B."/>
            <person name="Cannon C."/>
            <person name="Castanera R."/>
            <person name="Culley D."/>
            <person name="Daum C."/>
            <person name="Ezra D."/>
            <person name="Gonzalez J."/>
            <person name="Henrissat B."/>
            <person name="Kuo A."/>
            <person name="Liang C."/>
            <person name="Lipzen A."/>
            <person name="Lutzoni F."/>
            <person name="Magnuson J."/>
            <person name="Mondo S."/>
            <person name="Nolan M."/>
            <person name="Ohm R."/>
            <person name="Pangilinan J."/>
            <person name="Park H.-J."/>
            <person name="Ramirez L."/>
            <person name="Alfaro M."/>
            <person name="Sun H."/>
            <person name="Tritt A."/>
            <person name="Yoshinaga Y."/>
            <person name="Zwiers L.-H."/>
            <person name="Turgeon B."/>
            <person name="Goodwin S."/>
            <person name="Spatafora J."/>
            <person name="Crous P."/>
            <person name="Grigoriev I."/>
        </authorList>
    </citation>
    <scope>NUCLEOTIDE SEQUENCE</scope>
    <source>
        <strain evidence="2">CBS 627.86</strain>
    </source>
</reference>
<evidence type="ECO:0008006" key="4">
    <source>
        <dbReference type="Google" id="ProtNLM"/>
    </source>
</evidence>
<dbReference type="Proteomes" id="UP000799770">
    <property type="component" value="Unassembled WGS sequence"/>
</dbReference>
<sequence length="468" mass="51336">MVEKTFVLSPFDQHGPRIYSRFALVFPVTDYDAAVSDLEQALLKTCNQLPFLKGKAFEKSEDRGQTYVTYSNEDPAPQFREIPAPDGFPSYKELQSNRAPFSLGVFGTPVPKADAGFEAPVLAASYTKIHGGGLVVCILTYHKVMDGGGYGEVLRAIAENTRGSALGIDPEDIPKRRGRLLGGMLQVPERVQGLEFDEILRRHPEYALKSRLAAAVHGGAAAGTPKPGTGINRVFAFSKLRIDFIKAKLADKLPARWLTVNNILTALIWASITHIRTTRAENPVSSATISKMDFSVSGRRLLGPTVSSEPYLGNCLGYALTEAAVDKLAFIPSESTVDRLEPVITSIASASDKLTADHMYEIIQLSDTNPDLTDLVPSWFFYGPADLHFTSMAGVGLYDLDFGPNLGKPQYVRSAMVKFDGVVMMLSRRRVPESEGDEAIEVSILLKEEDMERLAADEAWRSWLVQDA</sequence>
<keyword evidence="1" id="KW-0808">Transferase</keyword>
<protein>
    <recommendedName>
        <fullName evidence="4">Transferase family-domain-containing protein</fullName>
    </recommendedName>
</protein>
<gene>
    <name evidence="2" type="ORF">BDV96DRAFT_586914</name>
</gene>
<proteinExistence type="predicted"/>
<dbReference type="InterPro" id="IPR051283">
    <property type="entry name" value="Sec_Metabolite_Acyltrans"/>
</dbReference>
<dbReference type="PANTHER" id="PTHR31896">
    <property type="entry name" value="FAMILY REGULATORY PROTEIN, PUTATIVE (AFU_ORTHOLOGUE AFUA_3G14730)-RELATED"/>
    <property type="match status" value="1"/>
</dbReference>
<dbReference type="EMBL" id="ML977345">
    <property type="protein sequence ID" value="KAF2108937.1"/>
    <property type="molecule type" value="Genomic_DNA"/>
</dbReference>
<dbReference type="OrthoDB" id="1862401at2759"/>
<dbReference type="Gene3D" id="3.30.559.10">
    <property type="entry name" value="Chloramphenicol acetyltransferase-like domain"/>
    <property type="match status" value="2"/>
</dbReference>